<dbReference type="InterPro" id="IPR000639">
    <property type="entry name" value="Epox_hydrolase-like"/>
</dbReference>
<dbReference type="KEGG" id="rti:DC20_14890"/>
<accession>A0A0P0CRH5</accession>
<dbReference type="InterPro" id="IPR000073">
    <property type="entry name" value="AB_hydrolase_1"/>
</dbReference>
<evidence type="ECO:0000313" key="3">
    <source>
        <dbReference type="EMBL" id="ALJ00028.1"/>
    </source>
</evidence>
<keyword evidence="1 3" id="KW-0378">Hydrolase</keyword>
<gene>
    <name evidence="3" type="ORF">DC20_14890</name>
</gene>
<reference evidence="3 4" key="1">
    <citation type="submission" date="2015-08" db="EMBL/GenBank/DDBJ databases">
        <title>Complete genome sequence of Rufibacter tibetensis strain 1351t, a radiation-resistant bacterium from tibet plateau.</title>
        <authorList>
            <person name="Dai J."/>
        </authorList>
    </citation>
    <scope>NUCLEOTIDE SEQUENCE [LARGE SCALE GENOMIC DNA]</scope>
    <source>
        <strain evidence="3 4">1351</strain>
    </source>
</reference>
<dbReference type="PRINTS" id="PR00412">
    <property type="entry name" value="EPOXHYDRLASE"/>
</dbReference>
<proteinExistence type="predicted"/>
<dbReference type="Pfam" id="PF00561">
    <property type="entry name" value="Abhydrolase_1"/>
    <property type="match status" value="1"/>
</dbReference>
<evidence type="ECO:0000256" key="1">
    <source>
        <dbReference type="ARBA" id="ARBA00022801"/>
    </source>
</evidence>
<dbReference type="SUPFAM" id="SSF53474">
    <property type="entry name" value="alpha/beta-Hydrolases"/>
    <property type="match status" value="1"/>
</dbReference>
<dbReference type="AlphaFoldDB" id="A0A0P0CRH5"/>
<dbReference type="PATRIC" id="fig|512763.3.peg.3277"/>
<name>A0A0P0CRH5_9BACT</name>
<dbReference type="STRING" id="512763.DC20_14890"/>
<evidence type="ECO:0000313" key="4">
    <source>
        <dbReference type="Proteomes" id="UP000061382"/>
    </source>
</evidence>
<dbReference type="PANTHER" id="PTHR43329">
    <property type="entry name" value="EPOXIDE HYDROLASE"/>
    <property type="match status" value="1"/>
</dbReference>
<dbReference type="EMBL" id="CP012643">
    <property type="protein sequence ID" value="ALJ00028.1"/>
    <property type="molecule type" value="Genomic_DNA"/>
</dbReference>
<dbReference type="Gene3D" id="3.40.50.1820">
    <property type="entry name" value="alpha/beta hydrolase"/>
    <property type="match status" value="1"/>
</dbReference>
<keyword evidence="4" id="KW-1185">Reference proteome</keyword>
<dbReference type="InterPro" id="IPR029058">
    <property type="entry name" value="AB_hydrolase_fold"/>
</dbReference>
<dbReference type="Proteomes" id="UP000061382">
    <property type="component" value="Chromosome"/>
</dbReference>
<sequence length="283" mass="32653">METRERFYTTNGIELHVVEAGQPNDKVILFLHGFPEHWYGWKNQLSFFSQQRWLAVAPDQRGYNLSSKPEGVKSYTIDELTKDIVGLIPQLTDQKIVLVGHDWGGGVAWNVALHYPQLLEKLVILNMPHPKVIHQHLTSNPRQMLRSWYTGFFQIPWVPETVSSTFDFKLLENTLTGSALPNTFSQEDITAYKEAWKQPGALENMINWYRAYKYNTVESPNPVEVATLLIWAKQDQFLGAELAQPSIEQCLNGHLVYLEEATHWLHHEKPDKVNNLILDFLNS</sequence>
<evidence type="ECO:0000259" key="2">
    <source>
        <dbReference type="Pfam" id="PF00561"/>
    </source>
</evidence>
<dbReference type="GO" id="GO:0016787">
    <property type="term" value="F:hydrolase activity"/>
    <property type="evidence" value="ECO:0007669"/>
    <property type="project" value="UniProtKB-KW"/>
</dbReference>
<feature type="domain" description="AB hydrolase-1" evidence="2">
    <location>
        <begin position="27"/>
        <end position="270"/>
    </location>
</feature>
<dbReference type="PRINTS" id="PR00111">
    <property type="entry name" value="ABHYDROLASE"/>
</dbReference>
<organism evidence="3 4">
    <name type="scientific">Rufibacter tibetensis</name>
    <dbReference type="NCBI Taxonomy" id="512763"/>
    <lineage>
        <taxon>Bacteria</taxon>
        <taxon>Pseudomonadati</taxon>
        <taxon>Bacteroidota</taxon>
        <taxon>Cytophagia</taxon>
        <taxon>Cytophagales</taxon>
        <taxon>Hymenobacteraceae</taxon>
        <taxon>Rufibacter</taxon>
    </lineage>
</organism>
<protein>
    <submittedName>
        <fullName evidence="3">Alpha/beta hydrolase</fullName>
    </submittedName>
</protein>
<dbReference type="RefSeq" id="WP_062544562.1">
    <property type="nucleotide sequence ID" value="NZ_CP012643.1"/>
</dbReference>
<dbReference type="OrthoDB" id="9773293at2"/>